<organism evidence="3 4">
    <name type="scientific">Lactiplantibacillus mudanjiangensis</name>
    <dbReference type="NCBI Taxonomy" id="1296538"/>
    <lineage>
        <taxon>Bacteria</taxon>
        <taxon>Bacillati</taxon>
        <taxon>Bacillota</taxon>
        <taxon>Bacilli</taxon>
        <taxon>Lactobacillales</taxon>
        <taxon>Lactobacillaceae</taxon>
        <taxon>Lactiplantibacillus</taxon>
    </lineage>
</organism>
<name>A0A660E8D0_9LACO</name>
<dbReference type="EMBL" id="UYIG01000121">
    <property type="protein sequence ID" value="VDG28640.1"/>
    <property type="molecule type" value="Genomic_DNA"/>
</dbReference>
<sequence>MLLKGANGLISKELLGRINELAHKAKTEGLTELEKVERKDLREKYLKEFRAGFRQQVEMLQVYDKQGKEVTPEKVRQIQRDRGLRDD</sequence>
<dbReference type="PANTHER" id="PTHR37300">
    <property type="entry name" value="UPF0291 PROTEIN CBO2609/CLC_2481"/>
    <property type="match status" value="1"/>
</dbReference>
<dbReference type="GO" id="GO:0005737">
    <property type="term" value="C:cytoplasm"/>
    <property type="evidence" value="ECO:0007669"/>
    <property type="project" value="UniProtKB-SubCell"/>
</dbReference>
<dbReference type="RefSeq" id="WP_165444428.1">
    <property type="nucleotide sequence ID" value="NZ_BJDY01000002.1"/>
</dbReference>
<comment type="similarity">
    <text evidence="2">Belongs to the UPF0291 family.</text>
</comment>
<dbReference type="PANTHER" id="PTHR37300:SF1">
    <property type="entry name" value="UPF0291 PROTEIN YNZC"/>
    <property type="match status" value="1"/>
</dbReference>
<evidence type="ECO:0000256" key="1">
    <source>
        <dbReference type="ARBA" id="ARBA00022490"/>
    </source>
</evidence>
<dbReference type="HAMAP" id="MF_01103">
    <property type="entry name" value="UPF0291"/>
    <property type="match status" value="1"/>
</dbReference>
<reference evidence="3 4" key="1">
    <citation type="submission" date="2018-11" db="EMBL/GenBank/DDBJ databases">
        <authorList>
            <person name="Wuyts S."/>
        </authorList>
    </citation>
    <scope>NUCLEOTIDE SEQUENCE [LARGE SCALE GENOMIC DNA]</scope>
    <source>
        <strain evidence="3">Lactobacillus mudanjiangensis AMBF249</strain>
    </source>
</reference>
<dbReference type="SUPFAM" id="SSF158221">
    <property type="entry name" value="YnzC-like"/>
    <property type="match status" value="1"/>
</dbReference>
<proteinExistence type="inferred from homology"/>
<protein>
    <recommendedName>
        <fullName evidence="2">UPF0291 protein MUDAN_MDHGFNIF_03059</fullName>
    </recommendedName>
</protein>
<accession>A0A660E8D0</accession>
<evidence type="ECO:0000313" key="4">
    <source>
        <dbReference type="Proteomes" id="UP000289996"/>
    </source>
</evidence>
<dbReference type="Gene3D" id="1.10.287.540">
    <property type="entry name" value="Helix hairpin bin"/>
    <property type="match status" value="1"/>
</dbReference>
<dbReference type="Proteomes" id="UP000289996">
    <property type="component" value="Unassembled WGS sequence"/>
</dbReference>
<dbReference type="InterPro" id="IPR009242">
    <property type="entry name" value="DUF896"/>
</dbReference>
<gene>
    <name evidence="3" type="ORF">MUDAN_MDHGFNIF_03059</name>
</gene>
<evidence type="ECO:0000256" key="2">
    <source>
        <dbReference type="HAMAP-Rule" id="MF_01103"/>
    </source>
</evidence>
<keyword evidence="1 2" id="KW-0963">Cytoplasm</keyword>
<evidence type="ECO:0000313" key="3">
    <source>
        <dbReference type="EMBL" id="VDG28640.1"/>
    </source>
</evidence>
<dbReference type="Pfam" id="PF05979">
    <property type="entry name" value="DUF896"/>
    <property type="match status" value="1"/>
</dbReference>
<dbReference type="AlphaFoldDB" id="A0A660E8D0"/>
<keyword evidence="4" id="KW-1185">Reference proteome</keyword>
<comment type="subcellular location">
    <subcellularLocation>
        <location evidence="2">Cytoplasm</location>
    </subcellularLocation>
</comment>